<accession>A0A0B6ZVJ3</accession>
<evidence type="ECO:0000256" key="4">
    <source>
        <dbReference type="ARBA" id="ARBA00007540"/>
    </source>
</evidence>
<dbReference type="GO" id="GO:0003723">
    <property type="term" value="F:RNA binding"/>
    <property type="evidence" value="ECO:0007669"/>
    <property type="project" value="UniProtKB-KW"/>
</dbReference>
<dbReference type="PANTHER" id="PTHR13403:SF6">
    <property type="entry name" value="SNURPORTIN-1"/>
    <property type="match status" value="1"/>
</dbReference>
<gene>
    <name evidence="12" type="primary">ORF83146</name>
</gene>
<reference evidence="12" key="1">
    <citation type="submission" date="2014-12" db="EMBL/GenBank/DDBJ databases">
        <title>Insight into the proteome of Arion vulgaris.</title>
        <authorList>
            <person name="Aradska J."/>
            <person name="Bulat T."/>
            <person name="Smidak R."/>
            <person name="Sarate P."/>
            <person name="Gangsoo J."/>
            <person name="Sialana F."/>
            <person name="Bilban M."/>
            <person name="Lubec G."/>
        </authorList>
    </citation>
    <scope>NUCLEOTIDE SEQUENCE</scope>
    <source>
        <tissue evidence="12">Skin</tissue>
    </source>
</reference>
<dbReference type="PANTHER" id="PTHR13403">
    <property type="entry name" value="SNURPORTIN1 RNUT1 PROTEIN RNA, U TRANSPORTER 1"/>
    <property type="match status" value="1"/>
</dbReference>
<dbReference type="InterPro" id="IPR047857">
    <property type="entry name" value="Snurportin1_C"/>
</dbReference>
<feature type="region of interest" description="Disordered" evidence="10">
    <location>
        <begin position="416"/>
        <end position="445"/>
    </location>
</feature>
<evidence type="ECO:0000259" key="11">
    <source>
        <dbReference type="Pfam" id="PF21974"/>
    </source>
</evidence>
<feature type="region of interest" description="Disordered" evidence="10">
    <location>
        <begin position="40"/>
        <end position="97"/>
    </location>
</feature>
<feature type="domain" description="Snurportin-1 m3G cap-binding" evidence="11">
    <location>
        <begin position="203"/>
        <end position="375"/>
    </location>
</feature>
<evidence type="ECO:0000256" key="9">
    <source>
        <dbReference type="ARBA" id="ARBA00023242"/>
    </source>
</evidence>
<feature type="region of interest" description="Disordered" evidence="10">
    <location>
        <begin position="150"/>
        <end position="196"/>
    </location>
</feature>
<proteinExistence type="inferred from homology"/>
<evidence type="ECO:0000256" key="3">
    <source>
        <dbReference type="ARBA" id="ARBA00004496"/>
    </source>
</evidence>
<evidence type="ECO:0000256" key="5">
    <source>
        <dbReference type="ARBA" id="ARBA00016034"/>
    </source>
</evidence>
<dbReference type="GO" id="GO:0005737">
    <property type="term" value="C:cytoplasm"/>
    <property type="evidence" value="ECO:0007669"/>
    <property type="project" value="UniProtKB-SubCell"/>
</dbReference>
<evidence type="ECO:0000256" key="6">
    <source>
        <dbReference type="ARBA" id="ARBA00022448"/>
    </source>
</evidence>
<evidence type="ECO:0000256" key="7">
    <source>
        <dbReference type="ARBA" id="ARBA00022490"/>
    </source>
</evidence>
<evidence type="ECO:0000256" key="10">
    <source>
        <dbReference type="SAM" id="MobiDB-lite"/>
    </source>
</evidence>
<dbReference type="GO" id="GO:0061015">
    <property type="term" value="P:snRNA import into nucleus"/>
    <property type="evidence" value="ECO:0007669"/>
    <property type="project" value="InterPro"/>
</dbReference>
<feature type="compositionally biased region" description="Polar residues" evidence="10">
    <location>
        <begin position="72"/>
        <end position="92"/>
    </location>
</feature>
<dbReference type="Pfam" id="PF21974">
    <property type="entry name" value="SPN1_m3Gcap_bd"/>
    <property type="match status" value="1"/>
</dbReference>
<keyword evidence="7" id="KW-0963">Cytoplasm</keyword>
<keyword evidence="6" id="KW-0813">Transport</keyword>
<dbReference type="AlphaFoldDB" id="A0A0B6ZVJ3"/>
<feature type="compositionally biased region" description="Basic and acidic residues" evidence="10">
    <location>
        <begin position="432"/>
        <end position="445"/>
    </location>
</feature>
<dbReference type="InterPro" id="IPR017336">
    <property type="entry name" value="Snurportin-1"/>
</dbReference>
<keyword evidence="8" id="KW-0694">RNA-binding</keyword>
<evidence type="ECO:0000256" key="8">
    <source>
        <dbReference type="ARBA" id="ARBA00022884"/>
    </source>
</evidence>
<protein>
    <recommendedName>
        <fullName evidence="5">Snurportin-1</fullName>
    </recommendedName>
</protein>
<feature type="non-terminal residue" evidence="12">
    <location>
        <position position="1"/>
    </location>
</feature>
<dbReference type="GO" id="GO:0005634">
    <property type="term" value="C:nucleus"/>
    <property type="evidence" value="ECO:0007669"/>
    <property type="project" value="UniProtKB-SubCell"/>
</dbReference>
<dbReference type="Gene3D" id="3.30.470.30">
    <property type="entry name" value="DNA ligase/mRNA capping enzyme"/>
    <property type="match status" value="1"/>
</dbReference>
<evidence type="ECO:0000256" key="2">
    <source>
        <dbReference type="ARBA" id="ARBA00004123"/>
    </source>
</evidence>
<comment type="function">
    <text evidence="1">Functions as an U snRNP-specific nuclear import adapter. Involved in the trimethylguanosine (m3G)-cap-dependent nuclear import of U snRNPs. Binds specifically to the terminal m3G-cap U snRNAs.</text>
</comment>
<comment type="subcellular location">
    <subcellularLocation>
        <location evidence="3">Cytoplasm</location>
    </subcellularLocation>
    <subcellularLocation>
        <location evidence="2">Nucleus</location>
    </subcellularLocation>
</comment>
<organism evidence="12">
    <name type="scientific">Arion vulgaris</name>
    <dbReference type="NCBI Taxonomy" id="1028688"/>
    <lineage>
        <taxon>Eukaryota</taxon>
        <taxon>Metazoa</taxon>
        <taxon>Spiralia</taxon>
        <taxon>Lophotrochozoa</taxon>
        <taxon>Mollusca</taxon>
        <taxon>Gastropoda</taxon>
        <taxon>Heterobranchia</taxon>
        <taxon>Euthyneura</taxon>
        <taxon>Panpulmonata</taxon>
        <taxon>Eupulmonata</taxon>
        <taxon>Stylommatophora</taxon>
        <taxon>Helicina</taxon>
        <taxon>Arionoidea</taxon>
        <taxon>Arionidae</taxon>
        <taxon>Arion</taxon>
    </lineage>
</organism>
<evidence type="ECO:0000313" key="12">
    <source>
        <dbReference type="EMBL" id="CEK72603.1"/>
    </source>
</evidence>
<evidence type="ECO:0000256" key="1">
    <source>
        <dbReference type="ARBA" id="ARBA00003975"/>
    </source>
</evidence>
<dbReference type="SUPFAM" id="SSF56091">
    <property type="entry name" value="DNA ligase/mRNA capping enzyme, catalytic domain"/>
    <property type="match status" value="1"/>
</dbReference>
<keyword evidence="9" id="KW-0539">Nucleus</keyword>
<comment type="similarity">
    <text evidence="4">Belongs to the snurportin family.</text>
</comment>
<sequence>KMKIEIPEMGIITAVSYKDPVALALAHGVSPAIISQVYPTSTGMRGNARSRTGQGRGGAQGQERQFREFSTLPATHSYKQGSQGLYSGQQTRMGVGPQYPNDDYGYMSDMMMNLNIGCGNQGPYGQYDHPMLTSGSPFYTNYNSNNNACSSSSYTRSDGGRGRYQQESPQAKLWVDRKKRKSQQSPKNDELKESNWLQPHRAMKSQWMTNKPEEFESEYLTCVAPMTRRRIIVAARGKTCTFNKYGKLVDIFTSNLPSGAPHLISGPNELIILDSLWCGNLHKFFIFDVMHWRQQPFYDAEAEFRFFWLTDKIVNVTLKRSKKEFAAELLPMVPSDRESITAAISEAKYKIDGLLCYQKSSKYSFSASSNALWLKLDMMEELLGYPPPDDVKFKPSTQKERKQRLHFVNVGAEVHSPIATETSNTEEEEESPKERHYDRVDKFTV</sequence>
<dbReference type="EMBL" id="HACG01025738">
    <property type="protein sequence ID" value="CEK72603.1"/>
    <property type="molecule type" value="Transcribed_RNA"/>
</dbReference>
<name>A0A0B6ZVJ3_9EUPU</name>